<accession>A0A559KAG9</accession>
<keyword evidence="5" id="KW-0378">Hydrolase</keyword>
<dbReference type="GO" id="GO:0050532">
    <property type="term" value="F:2-phosphosulfolactate phosphatase activity"/>
    <property type="evidence" value="ECO:0007669"/>
    <property type="project" value="UniProtKB-EC"/>
</dbReference>
<evidence type="ECO:0000256" key="1">
    <source>
        <dbReference type="ARBA" id="ARBA00001946"/>
    </source>
</evidence>
<evidence type="ECO:0000256" key="6">
    <source>
        <dbReference type="ARBA" id="ARBA00022842"/>
    </source>
</evidence>
<comment type="similarity">
    <text evidence="2">Belongs to the ComB family.</text>
</comment>
<dbReference type="OrthoDB" id="4913at2"/>
<evidence type="ECO:0000313" key="9">
    <source>
        <dbReference type="Proteomes" id="UP000317036"/>
    </source>
</evidence>
<dbReference type="PANTHER" id="PTHR37311">
    <property type="entry name" value="2-PHOSPHOSULFOLACTATE PHOSPHATASE-RELATED"/>
    <property type="match status" value="1"/>
</dbReference>
<evidence type="ECO:0000256" key="5">
    <source>
        <dbReference type="ARBA" id="ARBA00022801"/>
    </source>
</evidence>
<dbReference type="SUPFAM" id="SSF142823">
    <property type="entry name" value="ComB-like"/>
    <property type="match status" value="1"/>
</dbReference>
<dbReference type="GO" id="GO:0000287">
    <property type="term" value="F:magnesium ion binding"/>
    <property type="evidence" value="ECO:0007669"/>
    <property type="project" value="InterPro"/>
</dbReference>
<dbReference type="GO" id="GO:0050545">
    <property type="term" value="F:sulfopyruvate decarboxylase activity"/>
    <property type="evidence" value="ECO:0007669"/>
    <property type="project" value="TreeGrafter"/>
</dbReference>
<comment type="catalytic activity">
    <reaction evidence="7">
        <text>(2R)-O-phospho-3-sulfolactate + H2O = (2R)-3-sulfolactate + phosphate</text>
        <dbReference type="Rhea" id="RHEA:23416"/>
        <dbReference type="ChEBI" id="CHEBI:15377"/>
        <dbReference type="ChEBI" id="CHEBI:15597"/>
        <dbReference type="ChEBI" id="CHEBI:43474"/>
        <dbReference type="ChEBI" id="CHEBI:58738"/>
        <dbReference type="EC" id="3.1.3.71"/>
    </reaction>
</comment>
<dbReference type="PANTHER" id="PTHR37311:SF1">
    <property type="entry name" value="2-PHOSPHOSULFOLACTATE PHOSPHATASE-RELATED"/>
    <property type="match status" value="1"/>
</dbReference>
<evidence type="ECO:0000256" key="3">
    <source>
        <dbReference type="ARBA" id="ARBA00012953"/>
    </source>
</evidence>
<reference evidence="8 9" key="1">
    <citation type="submission" date="2019-07" db="EMBL/GenBank/DDBJ databases">
        <authorList>
            <person name="Kim J."/>
        </authorList>
    </citation>
    <scope>NUCLEOTIDE SEQUENCE [LARGE SCALE GENOMIC DNA]</scope>
    <source>
        <strain evidence="8 9">JC52</strain>
    </source>
</reference>
<dbReference type="Gene3D" id="3.90.1560.10">
    <property type="entry name" value="ComB-like"/>
    <property type="match status" value="1"/>
</dbReference>
<dbReference type="EMBL" id="VNJI01000017">
    <property type="protein sequence ID" value="TVY09126.1"/>
    <property type="molecule type" value="Genomic_DNA"/>
</dbReference>
<protein>
    <recommendedName>
        <fullName evidence="4">Probable 2-phosphosulfolactate phosphatase</fullName>
        <ecNumber evidence="3">3.1.3.71</ecNumber>
    </recommendedName>
</protein>
<dbReference type="AlphaFoldDB" id="A0A559KAG9"/>
<proteinExistence type="inferred from homology"/>
<dbReference type="RefSeq" id="WP_144848228.1">
    <property type="nucleotide sequence ID" value="NZ_VNJI01000017.1"/>
</dbReference>
<comment type="caution">
    <text evidence="8">The sequence shown here is derived from an EMBL/GenBank/DDBJ whole genome shotgun (WGS) entry which is preliminary data.</text>
</comment>
<organism evidence="8 9">
    <name type="scientific">Paenibacillus cremeus</name>
    <dbReference type="NCBI Taxonomy" id="2163881"/>
    <lineage>
        <taxon>Bacteria</taxon>
        <taxon>Bacillati</taxon>
        <taxon>Bacillota</taxon>
        <taxon>Bacilli</taxon>
        <taxon>Bacillales</taxon>
        <taxon>Paenibacillaceae</taxon>
        <taxon>Paenibacillus</taxon>
    </lineage>
</organism>
<keyword evidence="9" id="KW-1185">Reference proteome</keyword>
<evidence type="ECO:0000256" key="2">
    <source>
        <dbReference type="ARBA" id="ARBA00009997"/>
    </source>
</evidence>
<name>A0A559KAG9_9BACL</name>
<evidence type="ECO:0000256" key="7">
    <source>
        <dbReference type="ARBA" id="ARBA00033711"/>
    </source>
</evidence>
<evidence type="ECO:0000256" key="4">
    <source>
        <dbReference type="ARBA" id="ARBA00021948"/>
    </source>
</evidence>
<keyword evidence="6" id="KW-0460">Magnesium</keyword>
<evidence type="ECO:0000313" key="8">
    <source>
        <dbReference type="EMBL" id="TVY09126.1"/>
    </source>
</evidence>
<gene>
    <name evidence="8" type="ORF">FPZ49_15590</name>
</gene>
<dbReference type="EC" id="3.1.3.71" evidence="3"/>
<dbReference type="Pfam" id="PF04029">
    <property type="entry name" value="2-ph_phosp"/>
    <property type="match status" value="1"/>
</dbReference>
<dbReference type="InterPro" id="IPR005238">
    <property type="entry name" value="ComB-like"/>
</dbReference>
<dbReference type="InterPro" id="IPR036702">
    <property type="entry name" value="ComB-like_sf"/>
</dbReference>
<sequence length="254" mass="27111">MFNQSPYNCRMEWGSRGAREAAERGDITIIVDVLSFSSATVTALQYGAVLYPYPPPLEEAKQFAETIGGELLLSRAEAAKTGARSLSPLCFTPADKGKKIVVCSLNGAACVSMAAHAYTVLVGCLLNASAAAQIANELQAASPNASITVVACGEQWDQPEPGESNLRPGIEDYLGAGAILSMLNGSKSPEALVCIAAYETVRHQLDLLIWDCGSGRELRQRGFEADVTHATQLNTLDAVPQLRGDHFIDAYTFK</sequence>
<dbReference type="Proteomes" id="UP000317036">
    <property type="component" value="Unassembled WGS sequence"/>
</dbReference>
<comment type="cofactor">
    <cofactor evidence="1">
        <name>Mg(2+)</name>
        <dbReference type="ChEBI" id="CHEBI:18420"/>
    </cofactor>
</comment>